<comment type="caution">
    <text evidence="2">The sequence shown here is derived from an EMBL/GenBank/DDBJ whole genome shotgun (WGS) entry which is preliminary data.</text>
</comment>
<reference evidence="2 3" key="1">
    <citation type="submission" date="2019-01" db="EMBL/GenBank/DDBJ databases">
        <title>Spirosoma flava sp. nov., a propanil-degrading bacterium isolated from herbicide-contaminated soil.</title>
        <authorList>
            <person name="Zhang L."/>
            <person name="Jiang J.-D."/>
        </authorList>
    </citation>
    <scope>NUCLEOTIDE SEQUENCE [LARGE SCALE GENOMIC DNA]</scope>
    <source>
        <strain evidence="2 3">TY50</strain>
    </source>
</reference>
<proteinExistence type="predicted"/>
<gene>
    <name evidence="2" type="ORF">EQG79_03940</name>
</gene>
<feature type="transmembrane region" description="Helical" evidence="1">
    <location>
        <begin position="118"/>
        <end position="143"/>
    </location>
</feature>
<accession>A0A4Q2UPC6</accession>
<keyword evidence="3" id="KW-1185">Reference proteome</keyword>
<feature type="transmembrane region" description="Helical" evidence="1">
    <location>
        <begin position="7"/>
        <end position="27"/>
    </location>
</feature>
<evidence type="ECO:0000313" key="3">
    <source>
        <dbReference type="Proteomes" id="UP000290407"/>
    </source>
</evidence>
<name>A0A4Q2UPC6_9BACT</name>
<keyword evidence="1" id="KW-0472">Membrane</keyword>
<evidence type="ECO:0000313" key="2">
    <source>
        <dbReference type="EMBL" id="RYC71304.1"/>
    </source>
</evidence>
<feature type="transmembrane region" description="Helical" evidence="1">
    <location>
        <begin position="79"/>
        <end position="98"/>
    </location>
</feature>
<keyword evidence="1" id="KW-0812">Transmembrane</keyword>
<feature type="transmembrane region" description="Helical" evidence="1">
    <location>
        <begin position="39"/>
        <end position="58"/>
    </location>
</feature>
<organism evidence="2 3">
    <name type="scientific">Spirosoma sordidisoli</name>
    <dbReference type="NCBI Taxonomy" id="2502893"/>
    <lineage>
        <taxon>Bacteria</taxon>
        <taxon>Pseudomonadati</taxon>
        <taxon>Bacteroidota</taxon>
        <taxon>Cytophagia</taxon>
        <taxon>Cytophagales</taxon>
        <taxon>Cytophagaceae</taxon>
        <taxon>Spirosoma</taxon>
    </lineage>
</organism>
<sequence length="230" mass="25692">MTASRSSLQIYAGLIGFCLITLGLGRYLDSQGVANLRQFGWDGVGLVALGTVGVWLAPRTGFADLLDRRVTNWQRLGRPLVVGLLFALADVLVFVWVIHPEPVTALLPFMQPFPYSILLYGSGALYVDVLYRLLPIPVLMWLIGRYALTNPRHTGLFWLLAGLSSLVEPLEQLITDSPALIAYSFASGYLMNLLQAYFFRKYGFLAGLMIRLGHYALWHVGFGLWVELRL</sequence>
<dbReference type="AlphaFoldDB" id="A0A4Q2UPC6"/>
<feature type="transmembrane region" description="Helical" evidence="1">
    <location>
        <begin position="155"/>
        <end position="174"/>
    </location>
</feature>
<dbReference type="EMBL" id="SBLB01000001">
    <property type="protein sequence ID" value="RYC71304.1"/>
    <property type="molecule type" value="Genomic_DNA"/>
</dbReference>
<evidence type="ECO:0008006" key="4">
    <source>
        <dbReference type="Google" id="ProtNLM"/>
    </source>
</evidence>
<dbReference type="RefSeq" id="WP_129600068.1">
    <property type="nucleotide sequence ID" value="NZ_SBLB01000001.1"/>
</dbReference>
<feature type="transmembrane region" description="Helical" evidence="1">
    <location>
        <begin position="180"/>
        <end position="198"/>
    </location>
</feature>
<feature type="transmembrane region" description="Helical" evidence="1">
    <location>
        <begin position="205"/>
        <end position="226"/>
    </location>
</feature>
<dbReference type="Proteomes" id="UP000290407">
    <property type="component" value="Unassembled WGS sequence"/>
</dbReference>
<evidence type="ECO:0000256" key="1">
    <source>
        <dbReference type="SAM" id="Phobius"/>
    </source>
</evidence>
<keyword evidence="1" id="KW-1133">Transmembrane helix</keyword>
<protein>
    <recommendedName>
        <fullName evidence="4">CPBP family intramembrane metalloprotease</fullName>
    </recommendedName>
</protein>